<accession>A0A9E8MVE1</accession>
<reference evidence="2" key="1">
    <citation type="submission" date="2022-11" db="EMBL/GenBank/DDBJ databases">
        <title>Lacinutrix neustonica HL-RS19T sp. nov., isolated from the surface microlayer sample of brackish Lake Shihwa.</title>
        <authorList>
            <person name="Choi J.Y."/>
            <person name="Hwang C.Y."/>
        </authorList>
    </citation>
    <scope>NUCLEOTIDE SEQUENCE</scope>
    <source>
        <strain evidence="2">HL-RS19</strain>
    </source>
</reference>
<evidence type="ECO:0000313" key="2">
    <source>
        <dbReference type="EMBL" id="WAC02198.1"/>
    </source>
</evidence>
<name>A0A9E8MVE1_9FLAO</name>
<feature type="transmembrane region" description="Helical" evidence="1">
    <location>
        <begin position="12"/>
        <end position="36"/>
    </location>
</feature>
<keyword evidence="3" id="KW-1185">Reference proteome</keyword>
<keyword evidence="1" id="KW-0472">Membrane</keyword>
<dbReference type="EMBL" id="CP113088">
    <property type="protein sequence ID" value="WAC02198.1"/>
    <property type="molecule type" value="Genomic_DNA"/>
</dbReference>
<dbReference type="AlphaFoldDB" id="A0A9E8MVE1"/>
<keyword evidence="1" id="KW-0812">Transmembrane</keyword>
<sequence>MKTRKKLTLKRILKISIGIIIFFTLPTVLLYGFLYFKYNEALPVGTQGKEADALAVKMLNALDYDAYKATDYIEWTFKKRHHYKWNKTKNTCEVYWKNYKVLLDLNKQSESVAFQDDIKIESEKQQQTIQKAINYFNNDSFWLVAPYKVFDTGVERTLITLNDDEKALLITYTSGGSTPGDSYLWHLEETGRPTSFQMWVDILPINGLEATWSDWTTTSTGAILPTFHKLLFTGLEMEGIESAYLESSEPIK</sequence>
<organism evidence="2 3">
    <name type="scientific">Lacinutrix neustonica</name>
    <dbReference type="NCBI Taxonomy" id="2980107"/>
    <lineage>
        <taxon>Bacteria</taxon>
        <taxon>Pseudomonadati</taxon>
        <taxon>Bacteroidota</taxon>
        <taxon>Flavobacteriia</taxon>
        <taxon>Flavobacteriales</taxon>
        <taxon>Flavobacteriaceae</taxon>
        <taxon>Lacinutrix</taxon>
    </lineage>
</organism>
<protein>
    <submittedName>
        <fullName evidence="2">VWA domain-containing protein</fullName>
    </submittedName>
</protein>
<evidence type="ECO:0000256" key="1">
    <source>
        <dbReference type="SAM" id="Phobius"/>
    </source>
</evidence>
<evidence type="ECO:0000313" key="3">
    <source>
        <dbReference type="Proteomes" id="UP001164705"/>
    </source>
</evidence>
<keyword evidence="1" id="KW-1133">Transmembrane helix</keyword>
<dbReference type="RefSeq" id="WP_267676793.1">
    <property type="nucleotide sequence ID" value="NZ_CP113088.1"/>
</dbReference>
<proteinExistence type="predicted"/>
<gene>
    <name evidence="2" type="ORF">N7U66_20975</name>
</gene>
<dbReference type="KEGG" id="lnu:N7U66_20975"/>
<dbReference type="Proteomes" id="UP001164705">
    <property type="component" value="Chromosome"/>
</dbReference>